<evidence type="ECO:0000313" key="3">
    <source>
        <dbReference type="EMBL" id="MBK1617585.1"/>
    </source>
</evidence>
<comment type="caution">
    <text evidence="3">The sequence shown here is derived from an EMBL/GenBank/DDBJ whole genome shotgun (WGS) entry which is preliminary data.</text>
</comment>
<organism evidence="3 4">
    <name type="scientific">Lamprobacter modestohalophilus</name>
    <dbReference type="NCBI Taxonomy" id="1064514"/>
    <lineage>
        <taxon>Bacteria</taxon>
        <taxon>Pseudomonadati</taxon>
        <taxon>Pseudomonadota</taxon>
        <taxon>Gammaproteobacteria</taxon>
        <taxon>Chromatiales</taxon>
        <taxon>Chromatiaceae</taxon>
        <taxon>Lamprobacter</taxon>
    </lineage>
</organism>
<dbReference type="Pfam" id="PF06048">
    <property type="entry name" value="DUF927"/>
    <property type="match status" value="1"/>
</dbReference>
<dbReference type="Proteomes" id="UP001138768">
    <property type="component" value="Unassembled WGS sequence"/>
</dbReference>
<keyword evidence="4" id="KW-1185">Reference proteome</keyword>
<feature type="region of interest" description="Disordered" evidence="1">
    <location>
        <begin position="1"/>
        <end position="41"/>
    </location>
</feature>
<evidence type="ECO:0000313" key="4">
    <source>
        <dbReference type="Proteomes" id="UP001138768"/>
    </source>
</evidence>
<dbReference type="AlphaFoldDB" id="A0A9X0W693"/>
<sequence>MRSTPSSTPSQPARHPKRCTPSSTNCTPRAVSDGGGRHDEASQQCSVVGLHPLVRDRSQPRCGPWPRLVRYQRGDTMMDCQGSARTDVTPSEQAASVADDQRSVFFRATGANRATALNVLKIPSATSGAPEKRLVLPNHEGSARPETDEQAHRLIASAPPSLDACPCWRVYLKPWHDGKGLRRAGVWYHALREGKDGQRSRSDDWICSPLTVEAISVDARGEAFGRLLRFPDVLGRIREWIMPMPLLRGEGLELRGALLARGLLFEPTQRQRLVQYLMHQVPKRQILQVPTLGWHEGRFVLPDTVIGGGEIRFESEATQPLDYAQSGTLEQWREQVAAAAVGNLVLLLAISAAFAGPLLALIQADHAGLHLYGDSSGGKSTALRAAVSVWGSPAMLRSWQATANGMEAAAAESNDTLLALDELGQADGRDVGAVIYQLANGRGKGRANVQGGTRRRAHWRTVILSSGERTVNAHMQADGGRYQAGQAVRLINLPAGERTYGAFDQIHGAADGAAFADALSAATQRLHGTAGRAFLHGLVGQQQEQTLSQAVLHLMACMSVTHGQAARVAKQLALIGTAGELATAAGITGWPAGSAADAVLDAYQLWQSEQGSGQTEDRQILESVRSFIERHGESRFAPRHATSAHPIRERAGYTEEDPTTGQVTYLFLASGLREALNGQDLKRGLIALARAGWLVKGRGDKHRLQRKIQGKNTNVYAVSLPDDVLDDGEASQA</sequence>
<dbReference type="EMBL" id="NRRY01000003">
    <property type="protein sequence ID" value="MBK1617585.1"/>
    <property type="molecule type" value="Genomic_DNA"/>
</dbReference>
<name>A0A9X0W693_9GAMM</name>
<protein>
    <recommendedName>
        <fullName evidence="2">DUF927 domain-containing protein</fullName>
    </recommendedName>
</protein>
<feature type="compositionally biased region" description="Polar residues" evidence="1">
    <location>
        <begin position="1"/>
        <end position="11"/>
    </location>
</feature>
<accession>A0A9X0W693</accession>
<reference evidence="3 4" key="1">
    <citation type="journal article" date="2020" name="Microorganisms">
        <title>Osmotic Adaptation and Compatible Solute Biosynthesis of Phototrophic Bacteria as Revealed from Genome Analyses.</title>
        <authorList>
            <person name="Imhoff J.F."/>
            <person name="Rahn T."/>
            <person name="Kunzel S."/>
            <person name="Keller A."/>
            <person name="Neulinger S.C."/>
        </authorList>
    </citation>
    <scope>NUCLEOTIDE SEQUENCE [LARGE SCALE GENOMIC DNA]</scope>
    <source>
        <strain evidence="3 4">DSM 25653</strain>
    </source>
</reference>
<evidence type="ECO:0000259" key="2">
    <source>
        <dbReference type="Pfam" id="PF06048"/>
    </source>
</evidence>
<evidence type="ECO:0000256" key="1">
    <source>
        <dbReference type="SAM" id="MobiDB-lite"/>
    </source>
</evidence>
<feature type="domain" description="DUF927" evidence="2">
    <location>
        <begin position="182"/>
        <end position="456"/>
    </location>
</feature>
<gene>
    <name evidence="3" type="ORF">CKO42_03775</name>
</gene>
<proteinExistence type="predicted"/>
<dbReference type="InterPro" id="IPR009270">
    <property type="entry name" value="DUF927"/>
</dbReference>